<dbReference type="InterPro" id="IPR039448">
    <property type="entry name" value="Beta_helix"/>
</dbReference>
<feature type="domain" description="Right handed beta helix" evidence="2">
    <location>
        <begin position="126"/>
        <end position="273"/>
    </location>
</feature>
<dbReference type="AlphaFoldDB" id="A0A5C5VAI7"/>
<dbReference type="SMART" id="SM00710">
    <property type="entry name" value="PbH1"/>
    <property type="match status" value="6"/>
</dbReference>
<dbReference type="RefSeq" id="WP_146512551.1">
    <property type="nucleotide sequence ID" value="NZ_SIHI01000081.1"/>
</dbReference>
<dbReference type="SUPFAM" id="SSF51126">
    <property type="entry name" value="Pectin lyase-like"/>
    <property type="match status" value="1"/>
</dbReference>
<proteinExistence type="predicted"/>
<dbReference type="OrthoDB" id="505641at2"/>
<dbReference type="InterPro" id="IPR011050">
    <property type="entry name" value="Pectin_lyase_fold/virulence"/>
</dbReference>
<dbReference type="Proteomes" id="UP000317243">
    <property type="component" value="Unassembled WGS sequence"/>
</dbReference>
<feature type="signal peptide" evidence="1">
    <location>
        <begin position="1"/>
        <end position="22"/>
    </location>
</feature>
<gene>
    <name evidence="3" type="ORF">KOR42_53190</name>
</gene>
<keyword evidence="4" id="KW-1185">Reference proteome</keyword>
<dbReference type="InterPro" id="IPR012334">
    <property type="entry name" value="Pectin_lyas_fold"/>
</dbReference>
<comment type="caution">
    <text evidence="3">The sequence shown here is derived from an EMBL/GenBank/DDBJ whole genome shotgun (WGS) entry which is preliminary data.</text>
</comment>
<name>A0A5C5VAI7_9PLAN</name>
<dbReference type="Gene3D" id="2.160.20.10">
    <property type="entry name" value="Single-stranded right-handed beta-helix, Pectin lyase-like"/>
    <property type="match status" value="1"/>
</dbReference>
<evidence type="ECO:0000313" key="3">
    <source>
        <dbReference type="EMBL" id="TWT35010.1"/>
    </source>
</evidence>
<organism evidence="3 4">
    <name type="scientific">Thalassoglobus neptunius</name>
    <dbReference type="NCBI Taxonomy" id="1938619"/>
    <lineage>
        <taxon>Bacteria</taxon>
        <taxon>Pseudomonadati</taxon>
        <taxon>Planctomycetota</taxon>
        <taxon>Planctomycetia</taxon>
        <taxon>Planctomycetales</taxon>
        <taxon>Planctomycetaceae</taxon>
        <taxon>Thalassoglobus</taxon>
    </lineage>
</organism>
<evidence type="ECO:0000313" key="4">
    <source>
        <dbReference type="Proteomes" id="UP000317243"/>
    </source>
</evidence>
<evidence type="ECO:0000259" key="2">
    <source>
        <dbReference type="Pfam" id="PF13229"/>
    </source>
</evidence>
<accession>A0A5C5VAI7</accession>
<protein>
    <recommendedName>
        <fullName evidence="2">Right handed beta helix domain-containing protein</fullName>
    </recommendedName>
</protein>
<feature type="chain" id="PRO_5022990173" description="Right handed beta helix domain-containing protein" evidence="1">
    <location>
        <begin position="23"/>
        <end position="463"/>
    </location>
</feature>
<dbReference type="InterPro" id="IPR006626">
    <property type="entry name" value="PbH1"/>
</dbReference>
<reference evidence="3 4" key="1">
    <citation type="submission" date="2019-02" db="EMBL/GenBank/DDBJ databases">
        <title>Deep-cultivation of Planctomycetes and their phenomic and genomic characterization uncovers novel biology.</title>
        <authorList>
            <person name="Wiegand S."/>
            <person name="Jogler M."/>
            <person name="Boedeker C."/>
            <person name="Pinto D."/>
            <person name="Vollmers J."/>
            <person name="Rivas-Marin E."/>
            <person name="Kohn T."/>
            <person name="Peeters S.H."/>
            <person name="Heuer A."/>
            <person name="Rast P."/>
            <person name="Oberbeckmann S."/>
            <person name="Bunk B."/>
            <person name="Jeske O."/>
            <person name="Meyerdierks A."/>
            <person name="Storesund J.E."/>
            <person name="Kallscheuer N."/>
            <person name="Luecker S."/>
            <person name="Lage O.M."/>
            <person name="Pohl T."/>
            <person name="Merkel B.J."/>
            <person name="Hornburger P."/>
            <person name="Mueller R.-W."/>
            <person name="Bruemmer F."/>
            <person name="Labrenz M."/>
            <person name="Spormann A.M."/>
            <person name="Op Den Camp H."/>
            <person name="Overmann J."/>
            <person name="Amann R."/>
            <person name="Jetten M.S.M."/>
            <person name="Mascher T."/>
            <person name="Medema M.H."/>
            <person name="Devos D.P."/>
            <person name="Kaster A.-K."/>
            <person name="Ovreas L."/>
            <person name="Rohde M."/>
            <person name="Galperin M.Y."/>
            <person name="Jogler C."/>
        </authorList>
    </citation>
    <scope>NUCLEOTIDE SEQUENCE [LARGE SCALE GENOMIC DNA]</scope>
    <source>
        <strain evidence="3 4">KOR42</strain>
    </source>
</reference>
<evidence type="ECO:0000256" key="1">
    <source>
        <dbReference type="SAM" id="SignalP"/>
    </source>
</evidence>
<keyword evidence="1" id="KW-0732">Signal</keyword>
<dbReference type="Pfam" id="PF13229">
    <property type="entry name" value="Beta_helix"/>
    <property type="match status" value="1"/>
</dbReference>
<dbReference type="EMBL" id="SIHI01000081">
    <property type="protein sequence ID" value="TWT35010.1"/>
    <property type="molecule type" value="Genomic_DNA"/>
</dbReference>
<sequence precursor="true">MFRWGVSCVVVCLLAGSSSVFAEEIRVKADDSLAKVVATASSGAVLRIAPGVKVEDFVIRKPIHLIGDGSERVSIGSVLVSADDVTLENLEFGGHAEAVLRIRNTQRVKVDNCRISNTNQEHLGYGMQVRNVSTLDVSDCDIIGNSVGMVALSLTDGTFRGCEVTNRLDGLIFSDSSSNVLVEDCFIHHHLGEGRPGHHADGIQCFRGVKNLTVRGCRLMANMQHMMFESTDGITIDKTTSCGSTGTTITFGWENAKNATLTGNTFAFAGLSLFNMTASGYKLDHNILVSGHSKPALSVKGVEGIQSNHNIFWNSPRAEKPQIAVSEIAFHRNFKEYQQASGMDADSENRDPGFVNAPLAIAPIDPRRYTSARSNWLPLWAHDELFRVGDVIEVNFDGVARECLAIEDKGLRFKPALAKMPSNAPFVVTWGDNEDIQPDLSLRADREDAVLTTPLNNSESSLE</sequence>